<gene>
    <name evidence="10" type="ORF">GRI65_10005</name>
</gene>
<dbReference type="SUPFAM" id="SSF53335">
    <property type="entry name" value="S-adenosyl-L-methionine-dependent methyltransferases"/>
    <property type="match status" value="1"/>
</dbReference>
<dbReference type="Pfam" id="PF13847">
    <property type="entry name" value="Methyltransf_31"/>
    <property type="match status" value="1"/>
</dbReference>
<protein>
    <recommendedName>
        <fullName evidence="5">Arsenite methyltransferase</fullName>
        <ecNumber evidence="4">2.1.1.137</ecNumber>
    </recommendedName>
</protein>
<evidence type="ECO:0000256" key="3">
    <source>
        <dbReference type="ARBA" id="ARBA00034487"/>
    </source>
</evidence>
<dbReference type="EMBL" id="WTYL01000002">
    <property type="protein sequence ID" value="MXP44789.1"/>
    <property type="molecule type" value="Genomic_DNA"/>
</dbReference>
<keyword evidence="1 10" id="KW-0808">Transferase</keyword>
<proteinExistence type="inferred from homology"/>
<dbReference type="PANTHER" id="PTHR43675:SF8">
    <property type="entry name" value="ARSENITE METHYLTRANSFERASE"/>
    <property type="match status" value="1"/>
</dbReference>
<dbReference type="GO" id="GO:0030791">
    <property type="term" value="F:arsenite methyltransferase activity"/>
    <property type="evidence" value="ECO:0007669"/>
    <property type="project" value="UniProtKB-EC"/>
</dbReference>
<evidence type="ECO:0000256" key="8">
    <source>
        <dbReference type="ARBA" id="ARBA00048428"/>
    </source>
</evidence>
<dbReference type="RefSeq" id="WP_160756339.1">
    <property type="nucleotide sequence ID" value="NZ_WTYL01000002.1"/>
</dbReference>
<comment type="catalytic activity">
    <reaction evidence="7">
        <text>arsenic triglutathione + 2 [thioredoxin]-dithiol + 2 S-adenosyl-L-methionine + H2O = dimethylarsinous acid + 2 [thioredoxin]-disulfide + 3 glutathione + 2 S-adenosyl-L-homocysteine + 2 H(+)</text>
        <dbReference type="Rhea" id="RHEA:69464"/>
        <dbReference type="Rhea" id="RHEA-COMP:10698"/>
        <dbReference type="Rhea" id="RHEA-COMP:10700"/>
        <dbReference type="ChEBI" id="CHEBI:15377"/>
        <dbReference type="ChEBI" id="CHEBI:15378"/>
        <dbReference type="ChEBI" id="CHEBI:23808"/>
        <dbReference type="ChEBI" id="CHEBI:29950"/>
        <dbReference type="ChEBI" id="CHEBI:50058"/>
        <dbReference type="ChEBI" id="CHEBI:57856"/>
        <dbReference type="ChEBI" id="CHEBI:57925"/>
        <dbReference type="ChEBI" id="CHEBI:59789"/>
        <dbReference type="ChEBI" id="CHEBI:183640"/>
        <dbReference type="EC" id="2.1.1.137"/>
    </reaction>
</comment>
<evidence type="ECO:0000256" key="2">
    <source>
        <dbReference type="ARBA" id="ARBA00022691"/>
    </source>
</evidence>
<name>A0A845BB29_9SPHN</name>
<dbReference type="PANTHER" id="PTHR43675">
    <property type="entry name" value="ARSENITE METHYLTRANSFERASE"/>
    <property type="match status" value="1"/>
</dbReference>
<keyword evidence="11" id="KW-1185">Reference proteome</keyword>
<comment type="caution">
    <text evidence="10">The sequence shown here is derived from an EMBL/GenBank/DDBJ whole genome shotgun (WGS) entry which is preliminary data.</text>
</comment>
<keyword evidence="10" id="KW-0489">Methyltransferase</keyword>
<keyword evidence="2" id="KW-0949">S-adenosyl-L-methionine</keyword>
<dbReference type="InterPro" id="IPR026669">
    <property type="entry name" value="Arsenite_MeTrfase-like"/>
</dbReference>
<comment type="catalytic activity">
    <reaction evidence="8">
        <text>arsenic triglutathione + 3 [thioredoxin]-dithiol + 3 S-adenosyl-L-methionine = trimethylarsine + 3 [thioredoxin]-disulfide + 3 glutathione + 3 S-adenosyl-L-homocysteine + 3 H(+)</text>
        <dbReference type="Rhea" id="RHEA:69432"/>
        <dbReference type="Rhea" id="RHEA-COMP:10698"/>
        <dbReference type="Rhea" id="RHEA-COMP:10700"/>
        <dbReference type="ChEBI" id="CHEBI:15378"/>
        <dbReference type="ChEBI" id="CHEBI:27130"/>
        <dbReference type="ChEBI" id="CHEBI:29950"/>
        <dbReference type="ChEBI" id="CHEBI:50058"/>
        <dbReference type="ChEBI" id="CHEBI:57856"/>
        <dbReference type="ChEBI" id="CHEBI:57925"/>
        <dbReference type="ChEBI" id="CHEBI:59789"/>
        <dbReference type="ChEBI" id="CHEBI:183640"/>
        <dbReference type="EC" id="2.1.1.137"/>
    </reaction>
</comment>
<dbReference type="CDD" id="cd02440">
    <property type="entry name" value="AdoMet_MTases"/>
    <property type="match status" value="1"/>
</dbReference>
<dbReference type="Gene3D" id="3.40.5.100">
    <property type="match status" value="1"/>
</dbReference>
<evidence type="ECO:0000256" key="4">
    <source>
        <dbReference type="ARBA" id="ARBA00034521"/>
    </source>
</evidence>
<comment type="catalytic activity">
    <reaction evidence="6">
        <text>arsenic triglutathione + [thioredoxin]-dithiol + S-adenosyl-L-methionine + 2 H2O = methylarsonous acid + [thioredoxin]-disulfide + 3 glutathione + S-adenosyl-L-homocysteine + H(+)</text>
        <dbReference type="Rhea" id="RHEA:69460"/>
        <dbReference type="Rhea" id="RHEA-COMP:10698"/>
        <dbReference type="Rhea" id="RHEA-COMP:10700"/>
        <dbReference type="ChEBI" id="CHEBI:15377"/>
        <dbReference type="ChEBI" id="CHEBI:15378"/>
        <dbReference type="ChEBI" id="CHEBI:17826"/>
        <dbReference type="ChEBI" id="CHEBI:29950"/>
        <dbReference type="ChEBI" id="CHEBI:50058"/>
        <dbReference type="ChEBI" id="CHEBI:57856"/>
        <dbReference type="ChEBI" id="CHEBI:57925"/>
        <dbReference type="ChEBI" id="CHEBI:59789"/>
        <dbReference type="ChEBI" id="CHEBI:183640"/>
        <dbReference type="EC" id="2.1.1.137"/>
    </reaction>
</comment>
<dbReference type="InterPro" id="IPR029063">
    <property type="entry name" value="SAM-dependent_MTases_sf"/>
</dbReference>
<dbReference type="OrthoDB" id="9765084at2"/>
<dbReference type="Gene3D" id="3.40.50.150">
    <property type="entry name" value="Vaccinia Virus protein VP39"/>
    <property type="match status" value="1"/>
</dbReference>
<evidence type="ECO:0000313" key="10">
    <source>
        <dbReference type="EMBL" id="MXP44789.1"/>
    </source>
</evidence>
<dbReference type="EC" id="2.1.1.137" evidence="4"/>
<evidence type="ECO:0000259" key="9">
    <source>
        <dbReference type="Pfam" id="PF13847"/>
    </source>
</evidence>
<dbReference type="GO" id="GO:0032259">
    <property type="term" value="P:methylation"/>
    <property type="evidence" value="ECO:0007669"/>
    <property type="project" value="UniProtKB-KW"/>
</dbReference>
<organism evidence="10 11">
    <name type="scientific">Allopontixanthobacter sediminis</name>
    <dbReference type="NCBI Taxonomy" id="1689985"/>
    <lineage>
        <taxon>Bacteria</taxon>
        <taxon>Pseudomonadati</taxon>
        <taxon>Pseudomonadota</taxon>
        <taxon>Alphaproteobacteria</taxon>
        <taxon>Sphingomonadales</taxon>
        <taxon>Erythrobacteraceae</taxon>
        <taxon>Allopontixanthobacter</taxon>
    </lineage>
</organism>
<dbReference type="InterPro" id="IPR025714">
    <property type="entry name" value="Methyltranfer_dom"/>
</dbReference>
<comment type="similarity">
    <text evidence="3">Belongs to the methyltransferase superfamily. Arsenite methyltransferase family.</text>
</comment>
<accession>A0A845BB29</accession>
<feature type="domain" description="Methyltransferase" evidence="9">
    <location>
        <begin position="62"/>
        <end position="216"/>
    </location>
</feature>
<dbReference type="Proteomes" id="UP000431922">
    <property type="component" value="Unassembled WGS sequence"/>
</dbReference>
<dbReference type="AlphaFoldDB" id="A0A845BB29"/>
<evidence type="ECO:0000256" key="1">
    <source>
        <dbReference type="ARBA" id="ARBA00022679"/>
    </source>
</evidence>
<evidence type="ECO:0000256" key="5">
    <source>
        <dbReference type="ARBA" id="ARBA00034545"/>
    </source>
</evidence>
<evidence type="ECO:0000256" key="6">
    <source>
        <dbReference type="ARBA" id="ARBA00047941"/>
    </source>
</evidence>
<reference evidence="10 11" key="1">
    <citation type="submission" date="2019-12" db="EMBL/GenBank/DDBJ databases">
        <title>Genomic-based taxomic classification of the family Erythrobacteraceae.</title>
        <authorList>
            <person name="Xu L."/>
        </authorList>
    </citation>
    <scope>NUCLEOTIDE SEQUENCE [LARGE SCALE GENOMIC DNA]</scope>
    <source>
        <strain evidence="10 11">KCTC 42453</strain>
    </source>
</reference>
<sequence>MNIENSRDYYGKVLEGSEDLKTDACCTAEAPPPPIMTAMMNVHPEVRARYYGCGLVVPQAVEGAHILDLGSGSGQDAYILSQLVGETGSVTGVDTTPEQLAVANQHLEWHREKFGYARSNVTFVEGDIEHLDALGLPEGHYDVIVSNCVINLVADKAAVFSAAHRLLKTGGELYFSDVYADRRVPAELLDDPVLHGECLSGALYWGDFHALAKAAGFADPRLVTSRPLAIGDATIAEKLGGITFNSATYRLFKLDGLEPECEDYGQAVRYKGTVAGSERAFELDGHHSIEAGRRFPICGNSWKMLADTRFAPHFEFFGDFSKHYGVFPGCGSDSPFASITIGPADASTSCC</sequence>
<evidence type="ECO:0000256" key="7">
    <source>
        <dbReference type="ARBA" id="ARBA00047943"/>
    </source>
</evidence>
<evidence type="ECO:0000313" key="11">
    <source>
        <dbReference type="Proteomes" id="UP000431922"/>
    </source>
</evidence>